<dbReference type="GO" id="GO:0002949">
    <property type="term" value="P:tRNA threonylcarbamoyladenosine modification"/>
    <property type="evidence" value="ECO:0007669"/>
    <property type="project" value="InterPro"/>
</dbReference>
<evidence type="ECO:0000256" key="5">
    <source>
        <dbReference type="ARBA" id="ARBA00022694"/>
    </source>
</evidence>
<comment type="similarity">
    <text evidence="2">Belongs to the TsaE family.</text>
</comment>
<dbReference type="Proteomes" id="UP000004690">
    <property type="component" value="Unassembled WGS sequence"/>
</dbReference>
<dbReference type="NCBIfam" id="TIGR00150">
    <property type="entry name" value="T6A_YjeE"/>
    <property type="match status" value="1"/>
</dbReference>
<keyword evidence="4" id="KW-0963">Cytoplasm</keyword>
<dbReference type="Gene3D" id="3.40.50.300">
    <property type="entry name" value="P-loop containing nucleotide triphosphate hydrolases"/>
    <property type="match status" value="1"/>
</dbReference>
<evidence type="ECO:0000256" key="2">
    <source>
        <dbReference type="ARBA" id="ARBA00007599"/>
    </source>
</evidence>
<evidence type="ECO:0000256" key="6">
    <source>
        <dbReference type="ARBA" id="ARBA00022723"/>
    </source>
</evidence>
<dbReference type="InterPro" id="IPR027417">
    <property type="entry name" value="P-loop_NTPase"/>
</dbReference>
<dbReference type="Pfam" id="PF02367">
    <property type="entry name" value="TsaE"/>
    <property type="match status" value="1"/>
</dbReference>
<evidence type="ECO:0000256" key="3">
    <source>
        <dbReference type="ARBA" id="ARBA00019010"/>
    </source>
</evidence>
<evidence type="ECO:0000256" key="8">
    <source>
        <dbReference type="ARBA" id="ARBA00022840"/>
    </source>
</evidence>
<reference evidence="11 12" key="1">
    <citation type="submission" date="2012-02" db="EMBL/GenBank/DDBJ databases">
        <title>Improved High-Quality Draft genome of Joostella marina DSM 19592.</title>
        <authorList>
            <consortium name="US DOE Joint Genome Institute (JGI-PGF)"/>
            <person name="Lucas S."/>
            <person name="Copeland A."/>
            <person name="Lapidus A."/>
            <person name="Bruce D."/>
            <person name="Goodwin L."/>
            <person name="Pitluck S."/>
            <person name="Peters L."/>
            <person name="Chertkov O."/>
            <person name="Ovchinnikova G."/>
            <person name="Kyrpides N."/>
            <person name="Mavromatis K."/>
            <person name="Detter J.C."/>
            <person name="Han C."/>
            <person name="Land M."/>
            <person name="Hauser L."/>
            <person name="Markowitz V."/>
            <person name="Cheng J.-F."/>
            <person name="Hugenholtz P."/>
            <person name="Woyke T."/>
            <person name="Wu D."/>
            <person name="Tindall B."/>
            <person name="Brambilla E."/>
            <person name="Klenk H.-P."/>
            <person name="Eisen J.A."/>
        </authorList>
    </citation>
    <scope>NUCLEOTIDE SEQUENCE [LARGE SCALE GENOMIC DNA]</scope>
    <source>
        <strain evidence="11 12">DSM 19592</strain>
    </source>
</reference>
<dbReference type="EMBL" id="JH651379">
    <property type="protein sequence ID" value="EIJ40228.1"/>
    <property type="molecule type" value="Genomic_DNA"/>
</dbReference>
<dbReference type="GO" id="GO:0005524">
    <property type="term" value="F:ATP binding"/>
    <property type="evidence" value="ECO:0007669"/>
    <property type="project" value="UniProtKB-KW"/>
</dbReference>
<evidence type="ECO:0000256" key="1">
    <source>
        <dbReference type="ARBA" id="ARBA00004496"/>
    </source>
</evidence>
<keyword evidence="6" id="KW-0479">Metal-binding</keyword>
<sequence>MKQKTYNLQDINKVAQEIIKEVTSKIIIFNGEMGAGKTTLIKKIVELLGSNDHVSSPTFSLVNEYKNKEGSIFHFDLYRINDIEEAYQIGIEDYLYSGSWCLIEWPDKIIDLLPEEAAIIDIKVLFNEERVLIIN</sequence>
<protein>
    <recommendedName>
        <fullName evidence="3">tRNA threonylcarbamoyladenosine biosynthesis protein TsaE</fullName>
    </recommendedName>
    <alternativeName>
        <fullName evidence="10">t(6)A37 threonylcarbamoyladenosine biosynthesis protein TsaE</fullName>
    </alternativeName>
</protein>
<proteinExistence type="inferred from homology"/>
<accession>I3C9D5</accession>
<name>I3C9D5_9FLAO</name>
<keyword evidence="8" id="KW-0067">ATP-binding</keyword>
<dbReference type="HOGENOM" id="CLU_087829_5_0_10"/>
<dbReference type="OrthoDB" id="9815896at2"/>
<dbReference type="STRING" id="926559.JoomaDRAFT_3282"/>
<keyword evidence="7" id="KW-0547">Nucleotide-binding</keyword>
<dbReference type="GO" id="GO:0046872">
    <property type="term" value="F:metal ion binding"/>
    <property type="evidence" value="ECO:0007669"/>
    <property type="project" value="UniProtKB-KW"/>
</dbReference>
<evidence type="ECO:0000313" key="12">
    <source>
        <dbReference type="Proteomes" id="UP000004690"/>
    </source>
</evidence>
<dbReference type="eggNOG" id="COG0802">
    <property type="taxonomic scope" value="Bacteria"/>
</dbReference>
<evidence type="ECO:0000313" key="11">
    <source>
        <dbReference type="EMBL" id="EIJ40228.1"/>
    </source>
</evidence>
<keyword evidence="12" id="KW-1185">Reference proteome</keyword>
<organism evidence="11 12">
    <name type="scientific">Galbibacter orientalis DSM 19592</name>
    <dbReference type="NCBI Taxonomy" id="926559"/>
    <lineage>
        <taxon>Bacteria</taxon>
        <taxon>Pseudomonadati</taxon>
        <taxon>Bacteroidota</taxon>
        <taxon>Flavobacteriia</taxon>
        <taxon>Flavobacteriales</taxon>
        <taxon>Flavobacteriaceae</taxon>
        <taxon>Galbibacter</taxon>
    </lineage>
</organism>
<comment type="subcellular location">
    <subcellularLocation>
        <location evidence="1">Cytoplasm</location>
    </subcellularLocation>
</comment>
<dbReference type="InterPro" id="IPR003442">
    <property type="entry name" value="T6A_TsaE"/>
</dbReference>
<dbReference type="RefSeq" id="WP_008614360.1">
    <property type="nucleotide sequence ID" value="NZ_JH651379.1"/>
</dbReference>
<dbReference type="SUPFAM" id="SSF52540">
    <property type="entry name" value="P-loop containing nucleoside triphosphate hydrolases"/>
    <property type="match status" value="1"/>
</dbReference>
<dbReference type="GO" id="GO:0005737">
    <property type="term" value="C:cytoplasm"/>
    <property type="evidence" value="ECO:0007669"/>
    <property type="project" value="UniProtKB-SubCell"/>
</dbReference>
<dbReference type="PANTHER" id="PTHR33540:SF2">
    <property type="entry name" value="TRNA THREONYLCARBAMOYLADENOSINE BIOSYNTHESIS PROTEIN TSAE"/>
    <property type="match status" value="1"/>
</dbReference>
<keyword evidence="9" id="KW-0460">Magnesium</keyword>
<dbReference type="AlphaFoldDB" id="I3C9D5"/>
<evidence type="ECO:0000256" key="10">
    <source>
        <dbReference type="ARBA" id="ARBA00032441"/>
    </source>
</evidence>
<evidence type="ECO:0000256" key="9">
    <source>
        <dbReference type="ARBA" id="ARBA00022842"/>
    </source>
</evidence>
<dbReference type="PANTHER" id="PTHR33540">
    <property type="entry name" value="TRNA THREONYLCARBAMOYLADENOSINE BIOSYNTHESIS PROTEIN TSAE"/>
    <property type="match status" value="1"/>
</dbReference>
<evidence type="ECO:0000256" key="7">
    <source>
        <dbReference type="ARBA" id="ARBA00022741"/>
    </source>
</evidence>
<keyword evidence="5" id="KW-0819">tRNA processing</keyword>
<evidence type="ECO:0000256" key="4">
    <source>
        <dbReference type="ARBA" id="ARBA00022490"/>
    </source>
</evidence>
<gene>
    <name evidence="11" type="ORF">JoomaDRAFT_3282</name>
</gene>